<evidence type="ECO:0000256" key="2">
    <source>
        <dbReference type="ARBA" id="ARBA00022692"/>
    </source>
</evidence>
<feature type="compositionally biased region" description="Basic and acidic residues" evidence="5">
    <location>
        <begin position="99"/>
        <end position="117"/>
    </location>
</feature>
<evidence type="ECO:0000313" key="8">
    <source>
        <dbReference type="WBParaSite" id="PgR027_g021_t01"/>
    </source>
</evidence>
<accession>A0A915B6P9</accession>
<dbReference type="InterPro" id="IPR011701">
    <property type="entry name" value="MFS"/>
</dbReference>
<feature type="region of interest" description="Disordered" evidence="5">
    <location>
        <begin position="89"/>
        <end position="124"/>
    </location>
</feature>
<evidence type="ECO:0000313" key="7">
    <source>
        <dbReference type="Proteomes" id="UP000887569"/>
    </source>
</evidence>
<feature type="transmembrane region" description="Helical" evidence="6">
    <location>
        <begin position="440"/>
        <end position="458"/>
    </location>
</feature>
<feature type="region of interest" description="Disordered" evidence="5">
    <location>
        <begin position="43"/>
        <end position="62"/>
    </location>
</feature>
<dbReference type="Pfam" id="PF07690">
    <property type="entry name" value="MFS_1"/>
    <property type="match status" value="1"/>
</dbReference>
<feature type="transmembrane region" description="Helical" evidence="6">
    <location>
        <begin position="229"/>
        <end position="252"/>
    </location>
</feature>
<dbReference type="CDD" id="cd17326">
    <property type="entry name" value="MFS_MFSD8"/>
    <property type="match status" value="1"/>
</dbReference>
<dbReference type="PANTHER" id="PTHR23510">
    <property type="entry name" value="INNER MEMBRANE TRANSPORT PROTEIN YAJR"/>
    <property type="match status" value="1"/>
</dbReference>
<feature type="transmembrane region" description="Helical" evidence="6">
    <location>
        <begin position="531"/>
        <end position="550"/>
    </location>
</feature>
<feature type="transmembrane region" description="Helical" evidence="6">
    <location>
        <begin position="136"/>
        <end position="158"/>
    </location>
</feature>
<feature type="transmembrane region" description="Helical" evidence="6">
    <location>
        <begin position="495"/>
        <end position="519"/>
    </location>
</feature>
<feature type="transmembrane region" description="Helical" evidence="6">
    <location>
        <begin position="363"/>
        <end position="387"/>
    </location>
</feature>
<dbReference type="GO" id="GO:0022857">
    <property type="term" value="F:transmembrane transporter activity"/>
    <property type="evidence" value="ECO:0007669"/>
    <property type="project" value="InterPro"/>
</dbReference>
<keyword evidence="4 6" id="KW-0472">Membrane</keyword>
<dbReference type="PANTHER" id="PTHR23510:SF25">
    <property type="entry name" value="MFS DOMAIN-CONTAINING PROTEIN"/>
    <property type="match status" value="1"/>
</dbReference>
<feature type="transmembrane region" description="Helical" evidence="6">
    <location>
        <begin position="170"/>
        <end position="192"/>
    </location>
</feature>
<feature type="transmembrane region" description="Helical" evidence="6">
    <location>
        <begin position="264"/>
        <end position="286"/>
    </location>
</feature>
<dbReference type="InterPro" id="IPR036259">
    <property type="entry name" value="MFS_trans_sf"/>
</dbReference>
<protein>
    <submittedName>
        <fullName evidence="8">Major facilitator superfamily (MFS) profile domain-containing protein</fullName>
    </submittedName>
</protein>
<keyword evidence="3 6" id="KW-1133">Transmembrane helix</keyword>
<dbReference type="Proteomes" id="UP000887569">
    <property type="component" value="Unplaced"/>
</dbReference>
<feature type="transmembrane region" description="Helical" evidence="6">
    <location>
        <begin position="204"/>
        <end position="223"/>
    </location>
</feature>
<proteinExistence type="predicted"/>
<dbReference type="SUPFAM" id="SSF103473">
    <property type="entry name" value="MFS general substrate transporter"/>
    <property type="match status" value="1"/>
</dbReference>
<evidence type="ECO:0000256" key="3">
    <source>
        <dbReference type="ARBA" id="ARBA00022989"/>
    </source>
</evidence>
<keyword evidence="2 6" id="KW-0812">Transmembrane</keyword>
<organism evidence="7 8">
    <name type="scientific">Parascaris univalens</name>
    <name type="common">Nematode worm</name>
    <dbReference type="NCBI Taxonomy" id="6257"/>
    <lineage>
        <taxon>Eukaryota</taxon>
        <taxon>Metazoa</taxon>
        <taxon>Ecdysozoa</taxon>
        <taxon>Nematoda</taxon>
        <taxon>Chromadorea</taxon>
        <taxon>Rhabditida</taxon>
        <taxon>Spirurina</taxon>
        <taxon>Ascaridomorpha</taxon>
        <taxon>Ascaridoidea</taxon>
        <taxon>Ascarididae</taxon>
        <taxon>Parascaris</taxon>
    </lineage>
</organism>
<dbReference type="InterPro" id="IPR051068">
    <property type="entry name" value="MFS_Domain-Containing_Protein"/>
</dbReference>
<dbReference type="Gene3D" id="1.20.1250.20">
    <property type="entry name" value="MFS general substrate transporter like domains"/>
    <property type="match status" value="1"/>
</dbReference>
<evidence type="ECO:0000256" key="4">
    <source>
        <dbReference type="ARBA" id="ARBA00023136"/>
    </source>
</evidence>
<reference evidence="8" key="1">
    <citation type="submission" date="2022-11" db="UniProtKB">
        <authorList>
            <consortium name="WormBaseParasite"/>
        </authorList>
    </citation>
    <scope>IDENTIFICATION</scope>
</reference>
<name>A0A915B6P9_PARUN</name>
<dbReference type="WBParaSite" id="PgR027_g021_t01">
    <property type="protein sequence ID" value="PgR027_g021_t01"/>
    <property type="gene ID" value="PgR027_g021"/>
</dbReference>
<dbReference type="GO" id="GO:0005765">
    <property type="term" value="C:lysosomal membrane"/>
    <property type="evidence" value="ECO:0007669"/>
    <property type="project" value="TreeGrafter"/>
</dbReference>
<dbReference type="AlphaFoldDB" id="A0A915B6P9"/>
<keyword evidence="7" id="KW-1185">Reference proteome</keyword>
<comment type="subcellular location">
    <subcellularLocation>
        <location evidence="1">Membrane</location>
        <topology evidence="1">Multi-pass membrane protein</topology>
    </subcellularLocation>
</comment>
<feature type="transmembrane region" description="Helical" evidence="6">
    <location>
        <begin position="306"/>
        <end position="328"/>
    </location>
</feature>
<evidence type="ECO:0000256" key="1">
    <source>
        <dbReference type="ARBA" id="ARBA00004141"/>
    </source>
</evidence>
<sequence>FSIRVMADGTINEPNQMVEFKAEIVIPEPEKNSQADCKFISTNESELQSTPDNNSTTEATPTLDSKLPAQASVDVIEVVEDVALEQMNSTPTICSSDPPKSDKNKPIADNGPKRETGLQRQLTHPGTVTDWPQVRLIAAILFLGCIQMFVIGMSEWPYMQQIDKEATSTFFGYVGSVSALGHAICAPLMGYWSSATGQTKNPMIAGRLIALSGCFLYIFVEIFPRDRRYVMLTCYTIFGISMSSVSVMRGYVAKISTPSDRARAISAFGLATMLAVTVGPMFQMFFTTLSFPGINLIAGKLWLNIYTGPIYVALIANIASLILIVFYFKEKHFDQPPTKDNRKPLERRPSQARAALTTDMLSFSIPLALICIFIRMAATLTIVTINTTTSPLMMSVFGWTNTQTVKVGSFTQACVGVLSLSIFLGFASGRLNKYISERQGALISCILFALFFLITYPWQFVGSPIRIRDAASNATGCDPQVYKWCADSLYVKPGIYLGSMVIVLGIAITLSSIAVDTLYSRILGNIDQGTMQGVFLFCMDIINILGPLVVAPMFTSSGQQRIWPVDEIVALVATITCIVAYKKFPH</sequence>
<feature type="transmembrane region" description="Helical" evidence="6">
    <location>
        <begin position="562"/>
        <end position="581"/>
    </location>
</feature>
<evidence type="ECO:0000256" key="6">
    <source>
        <dbReference type="SAM" id="Phobius"/>
    </source>
</evidence>
<feature type="transmembrane region" description="Helical" evidence="6">
    <location>
        <begin position="407"/>
        <end position="428"/>
    </location>
</feature>
<evidence type="ECO:0000256" key="5">
    <source>
        <dbReference type="SAM" id="MobiDB-lite"/>
    </source>
</evidence>